<dbReference type="GO" id="GO:0031625">
    <property type="term" value="F:ubiquitin protein ligase binding"/>
    <property type="evidence" value="ECO:0007669"/>
    <property type="project" value="TreeGrafter"/>
</dbReference>
<dbReference type="InterPro" id="IPR014752">
    <property type="entry name" value="Arrestin-like_C"/>
</dbReference>
<feature type="region of interest" description="Disordered" evidence="3">
    <location>
        <begin position="492"/>
        <end position="637"/>
    </location>
</feature>
<dbReference type="GO" id="GO:0005829">
    <property type="term" value="C:cytosol"/>
    <property type="evidence" value="ECO:0007669"/>
    <property type="project" value="TreeGrafter"/>
</dbReference>
<name>A0A8H7Z7T6_9ASCO</name>
<gene>
    <name evidence="5" type="ORF">I9W82_005734</name>
</gene>
<dbReference type="Pfam" id="PF02752">
    <property type="entry name" value="Arrestin_C"/>
    <property type="match status" value="1"/>
</dbReference>
<feature type="compositionally biased region" description="Low complexity" evidence="3">
    <location>
        <begin position="771"/>
        <end position="788"/>
    </location>
</feature>
<dbReference type="PANTHER" id="PTHR11188:SF161">
    <property type="entry name" value="PH-RESPONSE REGULATOR PROTEIN PALF_RIM8"/>
    <property type="match status" value="1"/>
</dbReference>
<dbReference type="OrthoDB" id="7785529at2759"/>
<proteinExistence type="inferred from homology"/>
<dbReference type="GeneID" id="93654363"/>
<feature type="region of interest" description="Disordered" evidence="3">
    <location>
        <begin position="1"/>
        <end position="23"/>
    </location>
</feature>
<feature type="compositionally biased region" description="Low complexity" evidence="3">
    <location>
        <begin position="259"/>
        <end position="279"/>
    </location>
</feature>
<feature type="compositionally biased region" description="Low complexity" evidence="3">
    <location>
        <begin position="10"/>
        <end position="23"/>
    </location>
</feature>
<dbReference type="SMART" id="SM01017">
    <property type="entry name" value="Arrestin_C"/>
    <property type="match status" value="1"/>
</dbReference>
<feature type="compositionally biased region" description="Low complexity" evidence="3">
    <location>
        <begin position="430"/>
        <end position="441"/>
    </location>
</feature>
<feature type="region of interest" description="Disordered" evidence="3">
    <location>
        <begin position="174"/>
        <end position="298"/>
    </location>
</feature>
<dbReference type="RefSeq" id="XP_067545886.1">
    <property type="nucleotide sequence ID" value="XM_067694943.1"/>
</dbReference>
<sequence>MRKAVSKILPSPSSGNPSSTSKFGSTSSFTSAFKLDFNAVDEFYVKLDNPHKTWLPGDEVSGQIVLISKRNLANIVITLSLIGFIKINASSHSKLRPLKHTLFDHTIKIYGGNDNIGGGNGEEFTNGLNKGEHVFPFIVKLPNKRVFTSIDFGKGSINYLLKASVGNASSFTTDMSNNLPSSPGELPSGKKKPSHNPSYTSEKLINLINPIDVSTLPRPKPKRLILKDPRGKLNKDKKLSRTQSSTSTINTVHTFATMSSNNSDQNSINDQQSSNANSSELGQHHDRSTPSINKPPSTIKVILDVPQRGYLRGESIPVKLTINHLKKIQDLNGIIITFVRVCRLDNGPDGVVESFRKDLQQTVLPLYVDPVTLNSEVKTSLRVPPDAFPTIVGCPLVSFQYFIEVLINLSGRSVNVDPDLVANRHSPDTNNNIQQPQQKNPTSIESFQFNFNSTIQNQKDRSTFINTDRFKRSKKFLQLTTEICIGTHRSQLEDEDVQTLSSTEPTATTVSRRSSSSLSNSNLSPAFFHSSTQPSPQIQAAASTNSPSFFGHTPAPFSSSTSNSGGMPNPVANSASISGPPSTSSTSAMGATTNSPQRYPYINSIPETRELNHFQTPPYSSNAEESQVPLYSDDHGTTISNEFMQNLQENSGLSEKERMQQHEFSLLPSAPPDLDQDEEDGDEEQGEQEIVGTRENLDEAQHNESIERPLSSNNQPHDDNQRSPPPLGQGPDGQISFFTFTQPTPPPSQHHPQTNTSISDQPPPTNDYFGLSSLPPASNNNHNASNSLANQLFNDDVIDHVPNYMTAEQDQLLAQSQSSPMVSSPSQPGQQQGREMTRSQNQENQENQ</sequence>
<reference evidence="5 6" key="1">
    <citation type="submission" date="2020-12" db="EMBL/GenBank/DDBJ databases">
        <title>Effect of drift, selection, and recombination on the evolution of hybrid genomes in Candida yeast pathogens.</title>
        <authorList>
            <person name="Mixao V."/>
            <person name="Ksiezopolska E."/>
            <person name="Saus E."/>
            <person name="Boekhout T."/>
            <person name="Gacser A."/>
            <person name="Gabaldon T."/>
        </authorList>
    </citation>
    <scope>NUCLEOTIDE SEQUENCE [LARGE SCALE GENOMIC DNA]</scope>
    <source>
        <strain evidence="5 6">BP57</strain>
    </source>
</reference>
<evidence type="ECO:0000256" key="2">
    <source>
        <dbReference type="ARBA" id="ARBA00040066"/>
    </source>
</evidence>
<protein>
    <recommendedName>
        <fullName evidence="2">pH-response regulator protein palF/RIM8</fullName>
    </recommendedName>
</protein>
<feature type="compositionally biased region" description="Polar residues" evidence="3">
    <location>
        <begin position="838"/>
        <end position="848"/>
    </location>
</feature>
<comment type="caution">
    <text evidence="5">The sequence shown here is derived from an EMBL/GenBank/DDBJ whole genome shotgun (WGS) entry which is preliminary data.</text>
</comment>
<feature type="region of interest" description="Disordered" evidence="3">
    <location>
        <begin position="804"/>
        <end position="848"/>
    </location>
</feature>
<feature type="compositionally biased region" description="Basic and acidic residues" evidence="3">
    <location>
        <begin position="225"/>
        <end position="239"/>
    </location>
</feature>
<comment type="similarity">
    <text evidence="1">Belongs to the arrestin family. PalF/RIM8 subfamily.</text>
</comment>
<evidence type="ECO:0000256" key="3">
    <source>
        <dbReference type="SAM" id="MobiDB-lite"/>
    </source>
</evidence>
<feature type="compositionally biased region" description="Low complexity" evidence="3">
    <location>
        <begin position="815"/>
        <end position="832"/>
    </location>
</feature>
<dbReference type="InterPro" id="IPR050357">
    <property type="entry name" value="Arrestin_domain-protein"/>
</dbReference>
<dbReference type="InterPro" id="IPR011022">
    <property type="entry name" value="Arrestin_C-like"/>
</dbReference>
<feature type="compositionally biased region" description="Polar residues" evidence="3">
    <location>
        <begin position="241"/>
        <end position="258"/>
    </location>
</feature>
<keyword evidence="6" id="KW-1185">Reference proteome</keyword>
<feature type="compositionally biased region" description="Basic and acidic residues" evidence="3">
    <location>
        <begin position="695"/>
        <end position="707"/>
    </location>
</feature>
<evidence type="ECO:0000313" key="5">
    <source>
        <dbReference type="EMBL" id="KAG5416770.1"/>
    </source>
</evidence>
<feature type="compositionally biased region" description="Polar residues" evidence="3">
    <location>
        <begin position="529"/>
        <end position="548"/>
    </location>
</feature>
<dbReference type="AlphaFoldDB" id="A0A8H7Z7T6"/>
<dbReference type="GO" id="GO:0005886">
    <property type="term" value="C:plasma membrane"/>
    <property type="evidence" value="ECO:0007669"/>
    <property type="project" value="TreeGrafter"/>
</dbReference>
<evidence type="ECO:0000313" key="6">
    <source>
        <dbReference type="Proteomes" id="UP000669133"/>
    </source>
</evidence>
<dbReference type="Pfam" id="PF00339">
    <property type="entry name" value="Arrestin_N"/>
    <property type="match status" value="1"/>
</dbReference>
<feature type="compositionally biased region" description="Polar residues" evidence="3">
    <location>
        <begin position="613"/>
        <end position="625"/>
    </location>
</feature>
<feature type="compositionally biased region" description="Low complexity" evidence="3">
    <location>
        <begin position="511"/>
        <end position="524"/>
    </location>
</feature>
<feature type="compositionally biased region" description="Polar residues" evidence="3">
    <location>
        <begin position="556"/>
        <end position="566"/>
    </location>
</feature>
<evidence type="ECO:0000259" key="4">
    <source>
        <dbReference type="SMART" id="SM01017"/>
    </source>
</evidence>
<dbReference type="Gene3D" id="2.60.40.640">
    <property type="match status" value="2"/>
</dbReference>
<evidence type="ECO:0000256" key="1">
    <source>
        <dbReference type="ARBA" id="ARBA00037950"/>
    </source>
</evidence>
<dbReference type="GO" id="GO:0070086">
    <property type="term" value="P:ubiquitin-dependent endocytosis"/>
    <property type="evidence" value="ECO:0007669"/>
    <property type="project" value="TreeGrafter"/>
</dbReference>
<feature type="domain" description="Arrestin C-terminal-like" evidence="4">
    <location>
        <begin position="295"/>
        <end position="418"/>
    </location>
</feature>
<dbReference type="PANTHER" id="PTHR11188">
    <property type="entry name" value="ARRESTIN DOMAIN CONTAINING PROTEIN"/>
    <property type="match status" value="1"/>
</dbReference>
<feature type="region of interest" description="Disordered" evidence="3">
    <location>
        <begin position="420"/>
        <end position="441"/>
    </location>
</feature>
<feature type="compositionally biased region" description="Low complexity" evidence="3">
    <location>
        <begin position="573"/>
        <end position="595"/>
    </location>
</feature>
<feature type="compositionally biased region" description="Polar residues" evidence="3">
    <location>
        <begin position="498"/>
        <end position="510"/>
    </location>
</feature>
<dbReference type="GO" id="GO:0030674">
    <property type="term" value="F:protein-macromolecule adaptor activity"/>
    <property type="evidence" value="ECO:0007669"/>
    <property type="project" value="TreeGrafter"/>
</dbReference>
<feature type="region of interest" description="Disordered" evidence="3">
    <location>
        <begin position="667"/>
        <end position="788"/>
    </location>
</feature>
<organism evidence="5 6">
    <name type="scientific">Candida metapsilosis</name>
    <dbReference type="NCBI Taxonomy" id="273372"/>
    <lineage>
        <taxon>Eukaryota</taxon>
        <taxon>Fungi</taxon>
        <taxon>Dikarya</taxon>
        <taxon>Ascomycota</taxon>
        <taxon>Saccharomycotina</taxon>
        <taxon>Pichiomycetes</taxon>
        <taxon>Debaryomycetaceae</taxon>
        <taxon>Candida/Lodderomyces clade</taxon>
        <taxon>Candida</taxon>
    </lineage>
</organism>
<dbReference type="InterPro" id="IPR011021">
    <property type="entry name" value="Arrestin-like_N"/>
</dbReference>
<feature type="compositionally biased region" description="Acidic residues" evidence="3">
    <location>
        <begin position="674"/>
        <end position="687"/>
    </location>
</feature>
<dbReference type="EMBL" id="JAEOAQ010000009">
    <property type="protein sequence ID" value="KAG5416770.1"/>
    <property type="molecule type" value="Genomic_DNA"/>
</dbReference>
<accession>A0A8H7Z7T6</accession>
<dbReference type="Proteomes" id="UP000669133">
    <property type="component" value="Unassembled WGS sequence"/>
</dbReference>